<sequence>MTKQRIGNIGLLNLTNATEESIQGIEGIDNVGLVLYKKENAHLISALNIGNIGKTAIVPEGYSFFNGILNIDKAYIESIKEPVKLFINGIAIIDNDVQVEQIKKELLQFTINGIVYSPAHLSGSVSNLFGEGDINVTAYQGEAPRIENGKFTLSNSFLQSLTGPQYLVVNGILTFSSDLNMEMFNEKISDIEVNGKIVIYEEQEPYLYRKMASLTSSHVDVIPAGHDLIESQLRLNSRSIRRFKHKRIMTKRPIVIDADVSREALSNAFSKIHSPSMIICHENVEDIVYELCSLLETEVLVYEKSFIFIENEEEWSNDQFLALKEPANFVVRGVLTLDEDVELEVLQEKVAAIDLMGEIIVSNKKLKGSLQQLLRLNNGNITEKDKSAVKENEKEPAYLNNIGELSL</sequence>
<keyword evidence="2" id="KW-1185">Reference proteome</keyword>
<protein>
    <submittedName>
        <fullName evidence="1">RNA-binding protein</fullName>
    </submittedName>
</protein>
<evidence type="ECO:0000313" key="1">
    <source>
        <dbReference type="EMBL" id="MDQ0344649.1"/>
    </source>
</evidence>
<proteinExistence type="predicted"/>
<organism evidence="1 2">
    <name type="scientific">Lederbergia wuyishanensis</name>
    <dbReference type="NCBI Taxonomy" id="1347903"/>
    <lineage>
        <taxon>Bacteria</taxon>
        <taxon>Bacillati</taxon>
        <taxon>Bacillota</taxon>
        <taxon>Bacilli</taxon>
        <taxon>Bacillales</taxon>
        <taxon>Bacillaceae</taxon>
        <taxon>Lederbergia</taxon>
    </lineage>
</organism>
<evidence type="ECO:0000313" key="2">
    <source>
        <dbReference type="Proteomes" id="UP001232343"/>
    </source>
</evidence>
<dbReference type="RefSeq" id="WP_244682822.1">
    <property type="nucleotide sequence ID" value="NZ_JALIRM010000013.1"/>
</dbReference>
<comment type="caution">
    <text evidence="1">The sequence shown here is derived from an EMBL/GenBank/DDBJ whole genome shotgun (WGS) entry which is preliminary data.</text>
</comment>
<gene>
    <name evidence="1" type="ORF">J2S14_003493</name>
</gene>
<accession>A0ABU0D8B1</accession>
<dbReference type="Proteomes" id="UP001232343">
    <property type="component" value="Unassembled WGS sequence"/>
</dbReference>
<dbReference type="EMBL" id="JAUSUO010000010">
    <property type="protein sequence ID" value="MDQ0344649.1"/>
    <property type="molecule type" value="Genomic_DNA"/>
</dbReference>
<name>A0ABU0D8B1_9BACI</name>
<reference evidence="1 2" key="1">
    <citation type="submission" date="2023-07" db="EMBL/GenBank/DDBJ databases">
        <title>Genomic Encyclopedia of Type Strains, Phase IV (KMG-IV): sequencing the most valuable type-strain genomes for metagenomic binning, comparative biology and taxonomic classification.</title>
        <authorList>
            <person name="Goeker M."/>
        </authorList>
    </citation>
    <scope>NUCLEOTIDE SEQUENCE [LARGE SCALE GENOMIC DNA]</scope>
    <source>
        <strain evidence="1 2">DSM 27848</strain>
    </source>
</reference>